<protein>
    <recommendedName>
        <fullName evidence="4">HTH marR-type domain-containing protein</fullName>
    </recommendedName>
</protein>
<evidence type="ECO:0000313" key="5">
    <source>
        <dbReference type="EMBL" id="AHE56497.1"/>
    </source>
</evidence>
<keyword evidence="3" id="KW-0804">Transcription</keyword>
<evidence type="ECO:0000259" key="4">
    <source>
        <dbReference type="PROSITE" id="PS50995"/>
    </source>
</evidence>
<keyword evidence="2" id="KW-0238">DNA-binding</keyword>
<dbReference type="GO" id="GO:0003677">
    <property type="term" value="F:DNA binding"/>
    <property type="evidence" value="ECO:0007669"/>
    <property type="project" value="UniProtKB-KW"/>
</dbReference>
<dbReference type="SUPFAM" id="SSF46785">
    <property type="entry name" value="Winged helix' DNA-binding domain"/>
    <property type="match status" value="1"/>
</dbReference>
<keyword evidence="1" id="KW-0805">Transcription regulation</keyword>
<dbReference type="Gene3D" id="1.10.10.10">
    <property type="entry name" value="Winged helix-like DNA-binding domain superfamily/Winged helix DNA-binding domain"/>
    <property type="match status" value="1"/>
</dbReference>
<feature type="domain" description="HTH marR-type" evidence="4">
    <location>
        <begin position="6"/>
        <end position="139"/>
    </location>
</feature>
<dbReference type="RefSeq" id="WP_025294607.1">
    <property type="nucleotide sequence ID" value="NZ_CP006644.1"/>
</dbReference>
<dbReference type="PANTHER" id="PTHR42756:SF1">
    <property type="entry name" value="TRANSCRIPTIONAL REPRESSOR OF EMRAB OPERON"/>
    <property type="match status" value="1"/>
</dbReference>
<evidence type="ECO:0000256" key="3">
    <source>
        <dbReference type="ARBA" id="ARBA00023163"/>
    </source>
</evidence>
<dbReference type="InterPro" id="IPR036388">
    <property type="entry name" value="WH-like_DNA-bd_sf"/>
</dbReference>
<keyword evidence="6" id="KW-1185">Reference proteome</keyword>
<dbReference type="HOGENOM" id="CLU_083287_18_2_5"/>
<dbReference type="PANTHER" id="PTHR42756">
    <property type="entry name" value="TRANSCRIPTIONAL REGULATOR, MARR"/>
    <property type="match status" value="1"/>
</dbReference>
<reference evidence="5 6" key="1">
    <citation type="submission" date="2013-07" db="EMBL/GenBank/DDBJ databases">
        <title>Completed genome of Sphingomonas sanxanigenens NX02.</title>
        <authorList>
            <person name="Ma T."/>
            <person name="Huang H."/>
            <person name="Wu M."/>
            <person name="Li X."/>
            <person name="Li G."/>
        </authorList>
    </citation>
    <scope>NUCLEOTIDE SEQUENCE [LARGE SCALE GENOMIC DNA]</scope>
    <source>
        <strain evidence="5 6">NX02</strain>
    </source>
</reference>
<dbReference type="AlphaFoldDB" id="W0AIY4"/>
<proteinExistence type="predicted"/>
<dbReference type="InterPro" id="IPR000835">
    <property type="entry name" value="HTH_MarR-typ"/>
</dbReference>
<dbReference type="InterPro" id="IPR036390">
    <property type="entry name" value="WH_DNA-bd_sf"/>
</dbReference>
<dbReference type="OrthoDB" id="582199at2"/>
<dbReference type="GO" id="GO:0003700">
    <property type="term" value="F:DNA-binding transcription factor activity"/>
    <property type="evidence" value="ECO:0007669"/>
    <property type="project" value="InterPro"/>
</dbReference>
<accession>W0AIY4</accession>
<name>W0AIY4_9SPHN</name>
<dbReference type="InterPro" id="IPR023187">
    <property type="entry name" value="Tscrpt_reg_MarR-type_CS"/>
</dbReference>
<dbReference type="Proteomes" id="UP000018851">
    <property type="component" value="Chromosome"/>
</dbReference>
<dbReference type="STRING" id="1123269.NX02_24450"/>
<organism evidence="5 6">
    <name type="scientific">Sphingomonas sanxanigenens DSM 19645 = NX02</name>
    <dbReference type="NCBI Taxonomy" id="1123269"/>
    <lineage>
        <taxon>Bacteria</taxon>
        <taxon>Pseudomonadati</taxon>
        <taxon>Pseudomonadota</taxon>
        <taxon>Alphaproteobacteria</taxon>
        <taxon>Sphingomonadales</taxon>
        <taxon>Sphingomonadaceae</taxon>
        <taxon>Sphingomonas</taxon>
    </lineage>
</organism>
<gene>
    <name evidence="5" type="ORF">NX02_24450</name>
</gene>
<dbReference type="PROSITE" id="PS01117">
    <property type="entry name" value="HTH_MARR_1"/>
    <property type="match status" value="1"/>
</dbReference>
<dbReference type="KEGG" id="ssan:NX02_24450"/>
<dbReference type="Pfam" id="PF12802">
    <property type="entry name" value="MarR_2"/>
    <property type="match status" value="1"/>
</dbReference>
<dbReference type="eggNOG" id="COG1846">
    <property type="taxonomic scope" value="Bacteria"/>
</dbReference>
<evidence type="ECO:0000313" key="6">
    <source>
        <dbReference type="Proteomes" id="UP000018851"/>
    </source>
</evidence>
<dbReference type="SMART" id="SM00347">
    <property type="entry name" value="HTH_MARR"/>
    <property type="match status" value="1"/>
</dbReference>
<dbReference type="PROSITE" id="PS50995">
    <property type="entry name" value="HTH_MARR_2"/>
    <property type="match status" value="1"/>
</dbReference>
<dbReference type="EMBL" id="CP006644">
    <property type="protein sequence ID" value="AHE56497.1"/>
    <property type="molecule type" value="Genomic_DNA"/>
</dbReference>
<dbReference type="PRINTS" id="PR00598">
    <property type="entry name" value="HTHMARR"/>
</dbReference>
<dbReference type="PATRIC" id="fig|1123269.5.peg.4789"/>
<evidence type="ECO:0000256" key="2">
    <source>
        <dbReference type="ARBA" id="ARBA00023125"/>
    </source>
</evidence>
<evidence type="ECO:0000256" key="1">
    <source>
        <dbReference type="ARBA" id="ARBA00023015"/>
    </source>
</evidence>
<sequence>MRRTLERDLATRLSPVSRAWQQLADEVLAELRVSNSSGWCLIYLDRLGPAVKQGDLARQIGVTQPSLVRTLQQLEAQGLVERRSDAGDRRINHVSLTDSGATMAARIEHRLQALRIELLADAPSEDIAATLRVCDVLSREIAARRQQP</sequence>